<name>A0ACB7SIT9_HYAAI</name>
<reference evidence="1" key="1">
    <citation type="submission" date="2020-05" db="EMBL/GenBank/DDBJ databases">
        <title>Large-scale comparative analyses of tick genomes elucidate their genetic diversity and vector capacities.</title>
        <authorList>
            <person name="Jia N."/>
            <person name="Wang J."/>
            <person name="Shi W."/>
            <person name="Du L."/>
            <person name="Sun Y."/>
            <person name="Zhan W."/>
            <person name="Jiang J."/>
            <person name="Wang Q."/>
            <person name="Zhang B."/>
            <person name="Ji P."/>
            <person name="Sakyi L.B."/>
            <person name="Cui X."/>
            <person name="Yuan T."/>
            <person name="Jiang B."/>
            <person name="Yang W."/>
            <person name="Lam T.T.-Y."/>
            <person name="Chang Q."/>
            <person name="Ding S."/>
            <person name="Wang X."/>
            <person name="Zhu J."/>
            <person name="Ruan X."/>
            <person name="Zhao L."/>
            <person name="Wei J."/>
            <person name="Que T."/>
            <person name="Du C."/>
            <person name="Cheng J."/>
            <person name="Dai P."/>
            <person name="Han X."/>
            <person name="Huang E."/>
            <person name="Gao Y."/>
            <person name="Liu J."/>
            <person name="Shao H."/>
            <person name="Ye R."/>
            <person name="Li L."/>
            <person name="Wei W."/>
            <person name="Wang X."/>
            <person name="Wang C."/>
            <person name="Yang T."/>
            <person name="Huo Q."/>
            <person name="Li W."/>
            <person name="Guo W."/>
            <person name="Chen H."/>
            <person name="Zhou L."/>
            <person name="Ni X."/>
            <person name="Tian J."/>
            <person name="Zhou Y."/>
            <person name="Sheng Y."/>
            <person name="Liu T."/>
            <person name="Pan Y."/>
            <person name="Xia L."/>
            <person name="Li J."/>
            <person name="Zhao F."/>
            <person name="Cao W."/>
        </authorList>
    </citation>
    <scope>NUCLEOTIDE SEQUENCE</scope>
    <source>
        <strain evidence="1">Hyas-2018</strain>
    </source>
</reference>
<keyword evidence="2" id="KW-1185">Reference proteome</keyword>
<evidence type="ECO:0000313" key="1">
    <source>
        <dbReference type="EMBL" id="KAH6933067.1"/>
    </source>
</evidence>
<accession>A0ACB7SIT9</accession>
<evidence type="ECO:0000313" key="2">
    <source>
        <dbReference type="Proteomes" id="UP000821845"/>
    </source>
</evidence>
<protein>
    <submittedName>
        <fullName evidence="1">Uncharacterized protein</fullName>
    </submittedName>
</protein>
<proteinExistence type="predicted"/>
<sequence>MMAAAVGAGLILFAASTMLVGAAAENAEEKVTCVHMGPRPSRDGNQNADAAGTATRSCVRNLFNSLQVQLEEGAPVPLPESVPERIKLLAVGCFAVRALNKIPQFGCVPTSSIVQTFECVYEHETDKEELLKAFAAKSKEKYLEIAEKVESCFGNFQATKRKLHPRFDQ</sequence>
<gene>
    <name evidence="1" type="ORF">HPB50_011743</name>
</gene>
<dbReference type="EMBL" id="CM023484">
    <property type="protein sequence ID" value="KAH6933067.1"/>
    <property type="molecule type" value="Genomic_DNA"/>
</dbReference>
<organism evidence="1 2">
    <name type="scientific">Hyalomma asiaticum</name>
    <name type="common">Tick</name>
    <dbReference type="NCBI Taxonomy" id="266040"/>
    <lineage>
        <taxon>Eukaryota</taxon>
        <taxon>Metazoa</taxon>
        <taxon>Ecdysozoa</taxon>
        <taxon>Arthropoda</taxon>
        <taxon>Chelicerata</taxon>
        <taxon>Arachnida</taxon>
        <taxon>Acari</taxon>
        <taxon>Parasitiformes</taxon>
        <taxon>Ixodida</taxon>
        <taxon>Ixodoidea</taxon>
        <taxon>Ixodidae</taxon>
        <taxon>Hyalomminae</taxon>
        <taxon>Hyalomma</taxon>
    </lineage>
</organism>
<comment type="caution">
    <text evidence="1">The sequence shown here is derived from an EMBL/GenBank/DDBJ whole genome shotgun (WGS) entry which is preliminary data.</text>
</comment>
<dbReference type="Proteomes" id="UP000821845">
    <property type="component" value="Chromosome 4"/>
</dbReference>